<dbReference type="OrthoDB" id="5500856at2"/>
<dbReference type="InterPro" id="IPR014407">
    <property type="entry name" value="McrC_bac"/>
</dbReference>
<dbReference type="HOGENOM" id="CLU_065564_0_0_6"/>
<dbReference type="Proteomes" id="UP000018458">
    <property type="component" value="Unassembled WGS sequence"/>
</dbReference>
<dbReference type="PANTHER" id="PTHR38733">
    <property type="entry name" value="PROTEIN MCRC"/>
    <property type="match status" value="1"/>
</dbReference>
<dbReference type="Pfam" id="PF10117">
    <property type="entry name" value="McrBC"/>
    <property type="match status" value="1"/>
</dbReference>
<reference evidence="1 2" key="1">
    <citation type="submission" date="2011-01" db="EMBL/GenBank/DDBJ databases">
        <authorList>
            <person name="Weinstock G."/>
            <person name="Sodergren E."/>
            <person name="Clifton S."/>
            <person name="Fulton L."/>
            <person name="Fulton B."/>
            <person name="Courtney L."/>
            <person name="Fronick C."/>
            <person name="Harrison M."/>
            <person name="Strong C."/>
            <person name="Farmer C."/>
            <person name="Delahaunty K."/>
            <person name="Markovic C."/>
            <person name="Hall O."/>
            <person name="Minx P."/>
            <person name="Tomlinson C."/>
            <person name="Mitreva M."/>
            <person name="Hou S."/>
            <person name="Chen J."/>
            <person name="Wollam A."/>
            <person name="Pepin K.H."/>
            <person name="Johnson M."/>
            <person name="Bhonagiri V."/>
            <person name="Zhang X."/>
            <person name="Suruliraj S."/>
            <person name="Warren W."/>
            <person name="Chinwalla A."/>
            <person name="Mardis E.R."/>
            <person name="Wilson R.K."/>
        </authorList>
    </citation>
    <scope>NUCLEOTIDE SEQUENCE [LARGE SCALE GENOMIC DNA]</scope>
    <source>
        <strain evidence="2">DSM 22608 / JCM 16073 / KCTC 15190 / YIT 12066</strain>
    </source>
</reference>
<dbReference type="GO" id="GO:0009307">
    <property type="term" value="P:DNA restriction-modification system"/>
    <property type="evidence" value="ECO:0007669"/>
    <property type="project" value="InterPro"/>
</dbReference>
<evidence type="ECO:0000313" key="2">
    <source>
        <dbReference type="Proteomes" id="UP000018458"/>
    </source>
</evidence>
<gene>
    <name evidence="1" type="ORF">HMPREF9444_01875</name>
</gene>
<dbReference type="AlphaFoldDB" id="E8LM90"/>
<dbReference type="RefSeq" id="WP_009144028.1">
    <property type="nucleotide sequence ID" value="NZ_GL831058.1"/>
</dbReference>
<dbReference type="PIRSF" id="PIRSF003109">
    <property type="entry name" value="McrC"/>
    <property type="match status" value="1"/>
</dbReference>
<protein>
    <submittedName>
        <fullName evidence="1">Putative 5-methylcytosine-specific restriction enzyme subunit McrC</fullName>
    </submittedName>
</protein>
<dbReference type="EMBL" id="AEVO01000131">
    <property type="protein sequence ID" value="EFY06362.1"/>
    <property type="molecule type" value="Genomic_DNA"/>
</dbReference>
<comment type="caution">
    <text evidence="1">The sequence shown here is derived from an EMBL/GenBank/DDBJ whole genome shotgun (WGS) entry which is preliminary data.</text>
</comment>
<keyword evidence="2" id="KW-1185">Reference proteome</keyword>
<name>E8LM90_SUCHY</name>
<accession>E8LM90</accession>
<dbReference type="InterPro" id="IPR019292">
    <property type="entry name" value="McrC"/>
</dbReference>
<proteinExistence type="predicted"/>
<organism evidence="1 2">
    <name type="scientific">Succinatimonas hippei (strain DSM 22608 / JCM 16073 / KCTC 15190 / YIT 12066)</name>
    <dbReference type="NCBI Taxonomy" id="762983"/>
    <lineage>
        <taxon>Bacteria</taxon>
        <taxon>Pseudomonadati</taxon>
        <taxon>Pseudomonadota</taxon>
        <taxon>Gammaproteobacteria</taxon>
        <taxon>Aeromonadales</taxon>
        <taxon>Succinivibrionaceae</taxon>
        <taxon>Succinatimonas</taxon>
    </lineage>
</organism>
<sequence>MIRIQNIYHMLAYAFQILKNQGYASCSTEKFANTADLLSAILVKSVNIQLKRGLGRTYIENTGPLSCLKGKIDVNESIKGQTIIKHQLICTYDDFSVNSYMNRILKATIELLLRYDIPKTRKKSLRNILFYFKNVKKINIFDIDWKLRFNRNNQSYQMLMSVCYLIIKGLLQTTAEGSVKLLQFLDEQQMCRLYEKFILEYYRKHYPQLKATASQIDWALDDGIGTMLPTMKSDITLNYKNKSLIIDAKYYAHTTQFNYNVTKLHSNNLYQIFTYVKNKAAFGGDVSGMILYAKTDEEIQPNNTYMMSGNKISVMTLNLDYDFAMIAKQLNGIADEFLTIKQ</sequence>
<dbReference type="NCBIfam" id="NF007277">
    <property type="entry name" value="PRK09736.1"/>
    <property type="match status" value="1"/>
</dbReference>
<evidence type="ECO:0000313" key="1">
    <source>
        <dbReference type="EMBL" id="EFY06362.1"/>
    </source>
</evidence>
<dbReference type="PANTHER" id="PTHR38733:SF1">
    <property type="entry name" value="TYPE IV METHYL-DIRECTED RESTRICTION ENZYME ECOKMCRBC"/>
    <property type="match status" value="1"/>
</dbReference>
<dbReference type="STRING" id="762983.HMPREF9444_01875"/>
<dbReference type="eggNOG" id="COG4268">
    <property type="taxonomic scope" value="Bacteria"/>
</dbReference>